<sequence length="345" mass="38018">MALAPTADESTWKGVIISTQVAGISAGVFRVIYRTQQRCFFLEDIFSSLALAGIIFYLTSSWMLLQNSGAIHDVDRAVVLFWMSSITFPWVVWTSRISLSISVLRFVMKHSFLRSTLLFFIWVMAAMGLSVICERLWTCGARNNWEPILIARCQPGSGAAILSLATNTLSNLYLVISPLYLYFTETRLSDQRHFFWAIFAAGVINQCAPIAYAVLILEANSLKGPSDGLAISMVANIEASVSLLTCNLLVIMTCFQPRARREEPAVMSQLTFAPHFEQDGGDDSDIGLFTLRESPVSTRNLRGGSLAAVPRDAASGASVVDPMATFDERDSRDSLSTIRPNVTFV</sequence>
<reference evidence="1 2" key="1">
    <citation type="journal article" date="2019" name="Nat. Ecol. Evol.">
        <title>Megaphylogeny resolves global patterns of mushroom evolution.</title>
        <authorList>
            <person name="Varga T."/>
            <person name="Krizsan K."/>
            <person name="Foldi C."/>
            <person name="Dima B."/>
            <person name="Sanchez-Garcia M."/>
            <person name="Sanchez-Ramirez S."/>
            <person name="Szollosi G.J."/>
            <person name="Szarkandi J.G."/>
            <person name="Papp V."/>
            <person name="Albert L."/>
            <person name="Andreopoulos W."/>
            <person name="Angelini C."/>
            <person name="Antonin V."/>
            <person name="Barry K.W."/>
            <person name="Bougher N.L."/>
            <person name="Buchanan P."/>
            <person name="Buyck B."/>
            <person name="Bense V."/>
            <person name="Catcheside P."/>
            <person name="Chovatia M."/>
            <person name="Cooper J."/>
            <person name="Damon W."/>
            <person name="Desjardin D."/>
            <person name="Finy P."/>
            <person name="Geml J."/>
            <person name="Haridas S."/>
            <person name="Hughes K."/>
            <person name="Justo A."/>
            <person name="Karasinski D."/>
            <person name="Kautmanova I."/>
            <person name="Kiss B."/>
            <person name="Kocsube S."/>
            <person name="Kotiranta H."/>
            <person name="LaButti K.M."/>
            <person name="Lechner B.E."/>
            <person name="Liimatainen K."/>
            <person name="Lipzen A."/>
            <person name="Lukacs Z."/>
            <person name="Mihaltcheva S."/>
            <person name="Morgado L.N."/>
            <person name="Niskanen T."/>
            <person name="Noordeloos M.E."/>
            <person name="Ohm R.A."/>
            <person name="Ortiz-Santana B."/>
            <person name="Ovrebo C."/>
            <person name="Racz N."/>
            <person name="Riley R."/>
            <person name="Savchenko A."/>
            <person name="Shiryaev A."/>
            <person name="Soop K."/>
            <person name="Spirin V."/>
            <person name="Szebenyi C."/>
            <person name="Tomsovsky M."/>
            <person name="Tulloss R.E."/>
            <person name="Uehling J."/>
            <person name="Grigoriev I.V."/>
            <person name="Vagvolgyi C."/>
            <person name="Papp T."/>
            <person name="Martin F.M."/>
            <person name="Miettinen O."/>
            <person name="Hibbett D.S."/>
            <person name="Nagy L.G."/>
        </authorList>
    </citation>
    <scope>NUCLEOTIDE SEQUENCE [LARGE SCALE GENOMIC DNA]</scope>
    <source>
        <strain evidence="1 2">NL-1719</strain>
    </source>
</reference>
<accession>A0ACD3B361</accession>
<dbReference type="Proteomes" id="UP000308600">
    <property type="component" value="Unassembled WGS sequence"/>
</dbReference>
<protein>
    <submittedName>
        <fullName evidence="1">Uncharacterized protein</fullName>
    </submittedName>
</protein>
<proteinExistence type="predicted"/>
<dbReference type="EMBL" id="ML208285">
    <property type="protein sequence ID" value="TFK72414.1"/>
    <property type="molecule type" value="Genomic_DNA"/>
</dbReference>
<evidence type="ECO:0000313" key="1">
    <source>
        <dbReference type="EMBL" id="TFK72414.1"/>
    </source>
</evidence>
<name>A0ACD3B361_9AGAR</name>
<keyword evidence="2" id="KW-1185">Reference proteome</keyword>
<evidence type="ECO:0000313" key="2">
    <source>
        <dbReference type="Proteomes" id="UP000308600"/>
    </source>
</evidence>
<gene>
    <name evidence="1" type="ORF">BDN72DRAFT_894770</name>
</gene>
<organism evidence="1 2">
    <name type="scientific">Pluteus cervinus</name>
    <dbReference type="NCBI Taxonomy" id="181527"/>
    <lineage>
        <taxon>Eukaryota</taxon>
        <taxon>Fungi</taxon>
        <taxon>Dikarya</taxon>
        <taxon>Basidiomycota</taxon>
        <taxon>Agaricomycotina</taxon>
        <taxon>Agaricomycetes</taxon>
        <taxon>Agaricomycetidae</taxon>
        <taxon>Agaricales</taxon>
        <taxon>Pluteineae</taxon>
        <taxon>Pluteaceae</taxon>
        <taxon>Pluteus</taxon>
    </lineage>
</organism>